<feature type="transmembrane region" description="Helical" evidence="1">
    <location>
        <begin position="12"/>
        <end position="30"/>
    </location>
</feature>
<keyword evidence="1" id="KW-1133">Transmembrane helix</keyword>
<gene>
    <name evidence="2" type="ORF">GCM10011511_34510</name>
</gene>
<dbReference type="InterPro" id="IPR046548">
    <property type="entry name" value="DUF6804"/>
</dbReference>
<feature type="transmembrane region" description="Helical" evidence="1">
    <location>
        <begin position="36"/>
        <end position="53"/>
    </location>
</feature>
<protein>
    <submittedName>
        <fullName evidence="2">Uncharacterized protein</fullName>
    </submittedName>
</protein>
<keyword evidence="1" id="KW-0472">Membrane</keyword>
<keyword evidence="3" id="KW-1185">Reference proteome</keyword>
<organism evidence="2 3">
    <name type="scientific">Puia dinghuensis</name>
    <dbReference type="NCBI Taxonomy" id="1792502"/>
    <lineage>
        <taxon>Bacteria</taxon>
        <taxon>Pseudomonadati</taxon>
        <taxon>Bacteroidota</taxon>
        <taxon>Chitinophagia</taxon>
        <taxon>Chitinophagales</taxon>
        <taxon>Chitinophagaceae</taxon>
        <taxon>Puia</taxon>
    </lineage>
</organism>
<evidence type="ECO:0000256" key="1">
    <source>
        <dbReference type="SAM" id="Phobius"/>
    </source>
</evidence>
<reference evidence="2" key="2">
    <citation type="submission" date="2020-09" db="EMBL/GenBank/DDBJ databases">
        <authorList>
            <person name="Sun Q."/>
            <person name="Zhou Y."/>
        </authorList>
    </citation>
    <scope>NUCLEOTIDE SEQUENCE</scope>
    <source>
        <strain evidence="2">CGMCC 1.15448</strain>
    </source>
</reference>
<dbReference type="EMBL" id="BMJC01000003">
    <property type="protein sequence ID" value="GGB08066.1"/>
    <property type="molecule type" value="Genomic_DNA"/>
</dbReference>
<dbReference type="RefSeq" id="WP_229688963.1">
    <property type="nucleotide sequence ID" value="NZ_BMJC01000003.1"/>
</dbReference>
<accession>A0A8J2UFH4</accession>
<comment type="caution">
    <text evidence="2">The sequence shown here is derived from an EMBL/GenBank/DDBJ whole genome shotgun (WGS) entry which is preliminary data.</text>
</comment>
<feature type="transmembrane region" description="Helical" evidence="1">
    <location>
        <begin position="65"/>
        <end position="87"/>
    </location>
</feature>
<dbReference type="AlphaFoldDB" id="A0A8J2UFH4"/>
<proteinExistence type="predicted"/>
<dbReference type="Pfam" id="PF20619">
    <property type="entry name" value="DUF6804"/>
    <property type="match status" value="1"/>
</dbReference>
<name>A0A8J2UFH4_9BACT</name>
<sequence>MILTKKETKNDMIYKAIKLLLSVLFFVCLAKMPYGFYQIVPFFALAGFTLLAIEAYKKGSEIGRITFIMLALLFQPFLKIALGRLLWNVVDYTA</sequence>
<evidence type="ECO:0000313" key="2">
    <source>
        <dbReference type="EMBL" id="GGB08066.1"/>
    </source>
</evidence>
<keyword evidence="1" id="KW-0812">Transmembrane</keyword>
<reference evidence="2" key="1">
    <citation type="journal article" date="2014" name="Int. J. Syst. Evol. Microbiol.">
        <title>Complete genome sequence of Corynebacterium casei LMG S-19264T (=DSM 44701T), isolated from a smear-ripened cheese.</title>
        <authorList>
            <consortium name="US DOE Joint Genome Institute (JGI-PGF)"/>
            <person name="Walter F."/>
            <person name="Albersmeier A."/>
            <person name="Kalinowski J."/>
            <person name="Ruckert C."/>
        </authorList>
    </citation>
    <scope>NUCLEOTIDE SEQUENCE</scope>
    <source>
        <strain evidence="2">CGMCC 1.15448</strain>
    </source>
</reference>
<dbReference type="Proteomes" id="UP000607559">
    <property type="component" value="Unassembled WGS sequence"/>
</dbReference>
<evidence type="ECO:0000313" key="3">
    <source>
        <dbReference type="Proteomes" id="UP000607559"/>
    </source>
</evidence>